<feature type="domain" description="RING-type" evidence="5">
    <location>
        <begin position="205"/>
        <end position="249"/>
    </location>
</feature>
<evidence type="ECO:0000256" key="1">
    <source>
        <dbReference type="ARBA" id="ARBA00022723"/>
    </source>
</evidence>
<evidence type="ECO:0000256" key="4">
    <source>
        <dbReference type="PROSITE-ProRule" id="PRU00175"/>
    </source>
</evidence>
<keyword evidence="1" id="KW-0479">Metal-binding</keyword>
<evidence type="ECO:0000313" key="6">
    <source>
        <dbReference type="EMBL" id="KAF2106817.1"/>
    </source>
</evidence>
<dbReference type="InterPro" id="IPR013083">
    <property type="entry name" value="Znf_RING/FYVE/PHD"/>
</dbReference>
<dbReference type="SMART" id="SM00184">
    <property type="entry name" value="RING"/>
    <property type="match status" value="1"/>
</dbReference>
<gene>
    <name evidence="6" type="ORF">BDV96DRAFT_654378</name>
</gene>
<evidence type="ECO:0000259" key="5">
    <source>
        <dbReference type="PROSITE" id="PS50089"/>
    </source>
</evidence>
<dbReference type="Proteomes" id="UP000799770">
    <property type="component" value="Unassembled WGS sequence"/>
</dbReference>
<dbReference type="GO" id="GO:0008270">
    <property type="term" value="F:zinc ion binding"/>
    <property type="evidence" value="ECO:0007669"/>
    <property type="project" value="UniProtKB-KW"/>
</dbReference>
<organism evidence="6 7">
    <name type="scientific">Lophiotrema nucula</name>
    <dbReference type="NCBI Taxonomy" id="690887"/>
    <lineage>
        <taxon>Eukaryota</taxon>
        <taxon>Fungi</taxon>
        <taxon>Dikarya</taxon>
        <taxon>Ascomycota</taxon>
        <taxon>Pezizomycotina</taxon>
        <taxon>Dothideomycetes</taxon>
        <taxon>Pleosporomycetidae</taxon>
        <taxon>Pleosporales</taxon>
        <taxon>Lophiotremataceae</taxon>
        <taxon>Lophiotrema</taxon>
    </lineage>
</organism>
<dbReference type="Gene3D" id="3.30.40.10">
    <property type="entry name" value="Zinc/RING finger domain, C3HC4 (zinc finger)"/>
    <property type="match status" value="1"/>
</dbReference>
<dbReference type="PANTHER" id="PTHR45969:SF69">
    <property type="entry name" value="FINGER DOMAIN PROTEIN, PUTATIVE (AFU_ORTHOLOGUE AFUA_3G12190)-RELATED"/>
    <property type="match status" value="1"/>
</dbReference>
<dbReference type="EMBL" id="ML977359">
    <property type="protein sequence ID" value="KAF2106817.1"/>
    <property type="molecule type" value="Genomic_DNA"/>
</dbReference>
<dbReference type="OrthoDB" id="8062037at2759"/>
<sequence>MSPSQDEPQPTPVQLNTLDPRHPYYGDYTYYKSLQESGYHGPFPFLTNALGRSVEKHWTEVIWTLAAVIDTAFDALLVYRLLSIYDLGVACGVEAYKFIITSAIHRDVEDHENAKDIVETMHGEYFQQLLSGEEEPDFRPATLEDIIKIWSDDDEVEEESVELEIFEAKSERFELLEDVPLTLYGPLIAISDFSTLILMLNEETCTICQEDVVDENCCELHACNHQLHKGCIGCWANSQTKHVRCPVCRREVCTPRASGPEFGNGDEDELDEDGLDEIGPWTVHFTDYVEAGLQVIDGIDPVEQLLENLQALCV</sequence>
<name>A0A6A5YKF1_9PLEO</name>
<dbReference type="PROSITE" id="PS50089">
    <property type="entry name" value="ZF_RING_2"/>
    <property type="match status" value="1"/>
</dbReference>
<evidence type="ECO:0000256" key="3">
    <source>
        <dbReference type="ARBA" id="ARBA00022833"/>
    </source>
</evidence>
<keyword evidence="2 4" id="KW-0863">Zinc-finger</keyword>
<dbReference type="SUPFAM" id="SSF57850">
    <property type="entry name" value="RING/U-box"/>
    <property type="match status" value="1"/>
</dbReference>
<proteinExistence type="predicted"/>
<keyword evidence="7" id="KW-1185">Reference proteome</keyword>
<keyword evidence="3" id="KW-0862">Zinc</keyword>
<dbReference type="InterPro" id="IPR001841">
    <property type="entry name" value="Znf_RING"/>
</dbReference>
<evidence type="ECO:0000313" key="7">
    <source>
        <dbReference type="Proteomes" id="UP000799770"/>
    </source>
</evidence>
<dbReference type="PANTHER" id="PTHR45969">
    <property type="entry name" value="RING ZINC FINGER PROTEIN-RELATED"/>
    <property type="match status" value="1"/>
</dbReference>
<dbReference type="GO" id="GO:0016567">
    <property type="term" value="P:protein ubiquitination"/>
    <property type="evidence" value="ECO:0007669"/>
    <property type="project" value="TreeGrafter"/>
</dbReference>
<dbReference type="AlphaFoldDB" id="A0A6A5YKF1"/>
<accession>A0A6A5YKF1</accession>
<protein>
    <recommendedName>
        <fullName evidence="5">RING-type domain-containing protein</fullName>
    </recommendedName>
</protein>
<evidence type="ECO:0000256" key="2">
    <source>
        <dbReference type="ARBA" id="ARBA00022771"/>
    </source>
</evidence>
<reference evidence="6" key="1">
    <citation type="journal article" date="2020" name="Stud. Mycol.">
        <title>101 Dothideomycetes genomes: a test case for predicting lifestyles and emergence of pathogens.</title>
        <authorList>
            <person name="Haridas S."/>
            <person name="Albert R."/>
            <person name="Binder M."/>
            <person name="Bloem J."/>
            <person name="Labutti K."/>
            <person name="Salamov A."/>
            <person name="Andreopoulos B."/>
            <person name="Baker S."/>
            <person name="Barry K."/>
            <person name="Bills G."/>
            <person name="Bluhm B."/>
            <person name="Cannon C."/>
            <person name="Castanera R."/>
            <person name="Culley D."/>
            <person name="Daum C."/>
            <person name="Ezra D."/>
            <person name="Gonzalez J."/>
            <person name="Henrissat B."/>
            <person name="Kuo A."/>
            <person name="Liang C."/>
            <person name="Lipzen A."/>
            <person name="Lutzoni F."/>
            <person name="Magnuson J."/>
            <person name="Mondo S."/>
            <person name="Nolan M."/>
            <person name="Ohm R."/>
            <person name="Pangilinan J."/>
            <person name="Park H.-J."/>
            <person name="Ramirez L."/>
            <person name="Alfaro M."/>
            <person name="Sun H."/>
            <person name="Tritt A."/>
            <person name="Yoshinaga Y."/>
            <person name="Zwiers L.-H."/>
            <person name="Turgeon B."/>
            <person name="Goodwin S."/>
            <person name="Spatafora J."/>
            <person name="Crous P."/>
            <person name="Grigoriev I."/>
        </authorList>
    </citation>
    <scope>NUCLEOTIDE SEQUENCE</scope>
    <source>
        <strain evidence="6">CBS 627.86</strain>
    </source>
</reference>
<dbReference type="GO" id="GO:0061630">
    <property type="term" value="F:ubiquitin protein ligase activity"/>
    <property type="evidence" value="ECO:0007669"/>
    <property type="project" value="TreeGrafter"/>
</dbReference>